<dbReference type="WBParaSite" id="PDA_v2.g21784.t1">
    <property type="protein sequence ID" value="PDA_v2.g21784.t1"/>
    <property type="gene ID" value="PDA_v2.g21784"/>
</dbReference>
<dbReference type="AlphaFoldDB" id="A0A914PU76"/>
<feature type="compositionally biased region" description="Polar residues" evidence="1">
    <location>
        <begin position="65"/>
        <end position="76"/>
    </location>
</feature>
<feature type="region of interest" description="Disordered" evidence="1">
    <location>
        <begin position="65"/>
        <end position="133"/>
    </location>
</feature>
<feature type="compositionally biased region" description="Polar residues" evidence="1">
    <location>
        <begin position="13"/>
        <end position="39"/>
    </location>
</feature>
<organism evidence="2 3">
    <name type="scientific">Panagrolaimus davidi</name>
    <dbReference type="NCBI Taxonomy" id="227884"/>
    <lineage>
        <taxon>Eukaryota</taxon>
        <taxon>Metazoa</taxon>
        <taxon>Ecdysozoa</taxon>
        <taxon>Nematoda</taxon>
        <taxon>Chromadorea</taxon>
        <taxon>Rhabditida</taxon>
        <taxon>Tylenchina</taxon>
        <taxon>Panagrolaimomorpha</taxon>
        <taxon>Panagrolaimoidea</taxon>
        <taxon>Panagrolaimidae</taxon>
        <taxon>Panagrolaimus</taxon>
    </lineage>
</organism>
<sequence>MARRYNAYFTVPTDRQSPSSAANPSISDTPVLSTSSQPGTALPGLQHFRGPHLLSYEKYEEVFGSESTDSRSSQASLEKPRSKSTGTVSPDFQRYRRRPLSFESDENEEVFVGESTDSRSPQASLRKPRSKSLKTALPGFQHFSRPRRLSFNESDANEEVTGTALPGFQHYPRPRRLCFNESDDEINEVGAVEAKSSFSRTSQDSINDDDVRQDVKAMNAVVLDETDANEEVGAIRSKPFDSRFPPSNTSAPIPLESKAPVYNHQRQVCIDFIMNGVETQLNCMVNIRSYDEILYVEPVGLLYEGEKMWRRPVRQVVKEMEKKIAADKNNQK</sequence>
<reference evidence="3" key="1">
    <citation type="submission" date="2022-11" db="UniProtKB">
        <authorList>
            <consortium name="WormBaseParasite"/>
        </authorList>
    </citation>
    <scope>IDENTIFICATION</scope>
</reference>
<evidence type="ECO:0000313" key="3">
    <source>
        <dbReference type="WBParaSite" id="PDA_v2.g21784.t1"/>
    </source>
</evidence>
<protein>
    <submittedName>
        <fullName evidence="3">Uncharacterized protein</fullName>
    </submittedName>
</protein>
<name>A0A914PU76_9BILA</name>
<accession>A0A914PU76</accession>
<keyword evidence="2" id="KW-1185">Reference proteome</keyword>
<proteinExistence type="predicted"/>
<feature type="region of interest" description="Disordered" evidence="1">
    <location>
        <begin position="1"/>
        <end position="46"/>
    </location>
</feature>
<evidence type="ECO:0000256" key="1">
    <source>
        <dbReference type="SAM" id="MobiDB-lite"/>
    </source>
</evidence>
<dbReference type="Proteomes" id="UP000887578">
    <property type="component" value="Unplaced"/>
</dbReference>
<evidence type="ECO:0000313" key="2">
    <source>
        <dbReference type="Proteomes" id="UP000887578"/>
    </source>
</evidence>